<gene>
    <name evidence="1" type="ORF">GALMADRAFT_714582</name>
</gene>
<evidence type="ECO:0000313" key="2">
    <source>
        <dbReference type="Proteomes" id="UP000027222"/>
    </source>
</evidence>
<keyword evidence="2" id="KW-1185">Reference proteome</keyword>
<dbReference type="Proteomes" id="UP000027222">
    <property type="component" value="Unassembled WGS sequence"/>
</dbReference>
<dbReference type="AlphaFoldDB" id="A0A067TX03"/>
<dbReference type="EMBL" id="KL142368">
    <property type="protein sequence ID" value="KDR84464.1"/>
    <property type="molecule type" value="Genomic_DNA"/>
</dbReference>
<reference evidence="2" key="1">
    <citation type="journal article" date="2014" name="Proc. Natl. Acad. Sci. U.S.A.">
        <title>Extensive sampling of basidiomycete genomes demonstrates inadequacy of the white-rot/brown-rot paradigm for wood decay fungi.</title>
        <authorList>
            <person name="Riley R."/>
            <person name="Salamov A.A."/>
            <person name="Brown D.W."/>
            <person name="Nagy L.G."/>
            <person name="Floudas D."/>
            <person name="Held B.W."/>
            <person name="Levasseur A."/>
            <person name="Lombard V."/>
            <person name="Morin E."/>
            <person name="Otillar R."/>
            <person name="Lindquist E.A."/>
            <person name="Sun H."/>
            <person name="LaButti K.M."/>
            <person name="Schmutz J."/>
            <person name="Jabbour D."/>
            <person name="Luo H."/>
            <person name="Baker S.E."/>
            <person name="Pisabarro A.G."/>
            <person name="Walton J.D."/>
            <person name="Blanchette R.A."/>
            <person name="Henrissat B."/>
            <person name="Martin F."/>
            <person name="Cullen D."/>
            <person name="Hibbett D.S."/>
            <person name="Grigoriev I.V."/>
        </authorList>
    </citation>
    <scope>NUCLEOTIDE SEQUENCE [LARGE SCALE GENOMIC DNA]</scope>
    <source>
        <strain evidence="2">CBS 339.88</strain>
    </source>
</reference>
<sequence length="104" mass="11752">MCGMRCHWSAVYPRRVTPDNYAHHLGWHLAYSSNFSLFLARFGMLIERPGAGQRCRKGTNETSNNGRCCSQNALALLCWDYLEGGSKSIADCLDFDENFELGKI</sequence>
<protein>
    <submittedName>
        <fullName evidence="1">Uncharacterized protein</fullName>
    </submittedName>
</protein>
<dbReference type="HOGENOM" id="CLU_2250356_0_0_1"/>
<organism evidence="1 2">
    <name type="scientific">Galerina marginata (strain CBS 339.88)</name>
    <dbReference type="NCBI Taxonomy" id="685588"/>
    <lineage>
        <taxon>Eukaryota</taxon>
        <taxon>Fungi</taxon>
        <taxon>Dikarya</taxon>
        <taxon>Basidiomycota</taxon>
        <taxon>Agaricomycotina</taxon>
        <taxon>Agaricomycetes</taxon>
        <taxon>Agaricomycetidae</taxon>
        <taxon>Agaricales</taxon>
        <taxon>Agaricineae</taxon>
        <taxon>Strophariaceae</taxon>
        <taxon>Galerina</taxon>
    </lineage>
</organism>
<accession>A0A067TX03</accession>
<name>A0A067TX03_GALM3</name>
<evidence type="ECO:0000313" key="1">
    <source>
        <dbReference type="EMBL" id="KDR84464.1"/>
    </source>
</evidence>
<proteinExistence type="predicted"/>